<dbReference type="InterPro" id="IPR013780">
    <property type="entry name" value="Glyco_hydro_b"/>
</dbReference>
<feature type="domain" description="Glycosyl hydrolase family 13 catalytic" evidence="4">
    <location>
        <begin position="146"/>
        <end position="557"/>
    </location>
</feature>
<comment type="caution">
    <text evidence="5">The sequence shown here is derived from an EMBL/GenBank/DDBJ whole genome shotgun (WGS) entry which is preliminary data.</text>
</comment>
<dbReference type="InterPro" id="IPR019492">
    <property type="entry name" value="Cyclo-malto-dextrinase_C"/>
</dbReference>
<feature type="chain" id="PRO_5047069237" evidence="3">
    <location>
        <begin position="21"/>
        <end position="646"/>
    </location>
</feature>
<keyword evidence="6" id="KW-1185">Reference proteome</keyword>
<dbReference type="InterPro" id="IPR015171">
    <property type="entry name" value="Cyc-maltodext_N"/>
</dbReference>
<proteinExistence type="predicted"/>
<dbReference type="InterPro" id="IPR013783">
    <property type="entry name" value="Ig-like_fold"/>
</dbReference>
<protein>
    <submittedName>
        <fullName evidence="5">Glycoside hydrolase family 13 protein</fullName>
        <ecNumber evidence="5">3.2.1.-</ecNumber>
    </submittedName>
</protein>
<dbReference type="PROSITE" id="PS51257">
    <property type="entry name" value="PROKAR_LIPOPROTEIN"/>
    <property type="match status" value="1"/>
</dbReference>
<dbReference type="InterPro" id="IPR006047">
    <property type="entry name" value="GH13_cat_dom"/>
</dbReference>
<sequence>MKIKQSIYILLILFLMFSCKENTHNPPNNPQKPIVEANDIDKIEPPHWWIGFKDTSLQLLVKHPKISLAKVFIENKNIFLEKVHTADSPNYLFLDLIIKGSANPGKFVINFKTKEGASLSQSYELKKRIKKSEDFIGFDSSDAIYLITPDRFRNSDVTNDSFENLHEKEINRKDNYARHGGDIKGIINSIDYIKDLGFTTVWPSPLLENNMHNGSYHGYAITDYYKVDPRFGTTSEYIELSAKLQKQNMKLIMDQVANHCGLEHWWMKDLPFKDWVNYQKHYEANKEKWSSDIVKRSSHRRTTNQDLYASKIDHKEMTDGWFVKGMPDLNQRNAFMAKYLIQNSIWWIEKLGLGGIRQDTYPYPDKDFMSNWAGAIMNEYPNFNIVGEEWSTNPLLIAYWQQGHKNVDGYNSNLRSTMDFAMQEKIVSGLNNEETWGTGLKEIYETLANDFHYTRPLDILVFPDNHDMSRIFTQLNGDIIKTKMALSYLAVLPRIFQMYYGTEILMNDFDRPGDHGLIRTDFPGGWKNDSINAFTGENLTTEKKEMQQFITNLLNFRKTSTAIHNGKTMHFVPKAKTYLLARYNESETIVHVLNKNEKPVAINLDRFKELELTGKTLKNVLTGETILWNKSLKLPKKGSYLFTTKY</sequence>
<dbReference type="EC" id="3.2.1.-" evidence="5"/>
<dbReference type="Pfam" id="PF09087">
    <property type="entry name" value="Cyc-maltodext_N"/>
    <property type="match status" value="1"/>
</dbReference>
<dbReference type="Gene3D" id="3.20.20.80">
    <property type="entry name" value="Glycosidases"/>
    <property type="match status" value="1"/>
</dbReference>
<accession>A0ABW3JN60</accession>
<evidence type="ECO:0000259" key="4">
    <source>
        <dbReference type="SMART" id="SM00642"/>
    </source>
</evidence>
<evidence type="ECO:0000313" key="6">
    <source>
        <dbReference type="Proteomes" id="UP001597062"/>
    </source>
</evidence>
<dbReference type="CDD" id="cd11340">
    <property type="entry name" value="AmyAc_bac_CMD_like_3"/>
    <property type="match status" value="1"/>
</dbReference>
<dbReference type="Pfam" id="PF00128">
    <property type="entry name" value="Alpha-amylase"/>
    <property type="match status" value="1"/>
</dbReference>
<organism evidence="5 6">
    <name type="scientific">Tenacibaculum geojense</name>
    <dbReference type="NCBI Taxonomy" id="915352"/>
    <lineage>
        <taxon>Bacteria</taxon>
        <taxon>Pseudomonadati</taxon>
        <taxon>Bacteroidota</taxon>
        <taxon>Flavobacteriia</taxon>
        <taxon>Flavobacteriales</taxon>
        <taxon>Flavobacteriaceae</taxon>
        <taxon>Tenacibaculum</taxon>
    </lineage>
</organism>
<dbReference type="PANTHER" id="PTHR10357">
    <property type="entry name" value="ALPHA-AMYLASE FAMILY MEMBER"/>
    <property type="match status" value="1"/>
</dbReference>
<keyword evidence="1 5" id="KW-0378">Hydrolase</keyword>
<dbReference type="InterPro" id="IPR017853">
    <property type="entry name" value="GH"/>
</dbReference>
<evidence type="ECO:0000313" key="5">
    <source>
        <dbReference type="EMBL" id="MFD0991884.1"/>
    </source>
</evidence>
<evidence type="ECO:0000256" key="2">
    <source>
        <dbReference type="ARBA" id="ARBA00023295"/>
    </source>
</evidence>
<keyword evidence="2 5" id="KW-0326">Glycosidase</keyword>
<dbReference type="Gene3D" id="2.60.40.1180">
    <property type="entry name" value="Golgi alpha-mannosidase II"/>
    <property type="match status" value="1"/>
</dbReference>
<dbReference type="EMBL" id="JBHTJR010000014">
    <property type="protein sequence ID" value="MFD0991884.1"/>
    <property type="molecule type" value="Genomic_DNA"/>
</dbReference>
<dbReference type="Gene3D" id="2.60.40.10">
    <property type="entry name" value="Immunoglobulins"/>
    <property type="match status" value="1"/>
</dbReference>
<dbReference type="SMART" id="SM00642">
    <property type="entry name" value="Aamy"/>
    <property type="match status" value="1"/>
</dbReference>
<dbReference type="PANTHER" id="PTHR10357:SF210">
    <property type="entry name" value="MALTODEXTRIN GLUCOSIDASE"/>
    <property type="match status" value="1"/>
</dbReference>
<evidence type="ECO:0000256" key="3">
    <source>
        <dbReference type="SAM" id="SignalP"/>
    </source>
</evidence>
<dbReference type="Proteomes" id="UP001597062">
    <property type="component" value="Unassembled WGS sequence"/>
</dbReference>
<name>A0ABW3JN60_9FLAO</name>
<reference evidence="6" key="1">
    <citation type="journal article" date="2019" name="Int. J. Syst. Evol. Microbiol.">
        <title>The Global Catalogue of Microorganisms (GCM) 10K type strain sequencing project: providing services to taxonomists for standard genome sequencing and annotation.</title>
        <authorList>
            <consortium name="The Broad Institute Genomics Platform"/>
            <consortium name="The Broad Institute Genome Sequencing Center for Infectious Disease"/>
            <person name="Wu L."/>
            <person name="Ma J."/>
        </authorList>
    </citation>
    <scope>NUCLEOTIDE SEQUENCE [LARGE SCALE GENOMIC DNA]</scope>
    <source>
        <strain evidence="6">CCUG 60527</strain>
    </source>
</reference>
<keyword evidence="3" id="KW-0732">Signal</keyword>
<dbReference type="Pfam" id="PF10438">
    <property type="entry name" value="Cyc-maltodext_C"/>
    <property type="match status" value="1"/>
</dbReference>
<evidence type="ECO:0000256" key="1">
    <source>
        <dbReference type="ARBA" id="ARBA00022801"/>
    </source>
</evidence>
<dbReference type="SUPFAM" id="SSF51011">
    <property type="entry name" value="Glycosyl hydrolase domain"/>
    <property type="match status" value="1"/>
</dbReference>
<dbReference type="RefSeq" id="WP_386104610.1">
    <property type="nucleotide sequence ID" value="NZ_JBHTJR010000014.1"/>
</dbReference>
<gene>
    <name evidence="5" type="ORF">ACFQ1U_01585</name>
</gene>
<dbReference type="GO" id="GO:0016798">
    <property type="term" value="F:hydrolase activity, acting on glycosyl bonds"/>
    <property type="evidence" value="ECO:0007669"/>
    <property type="project" value="UniProtKB-KW"/>
</dbReference>
<feature type="signal peptide" evidence="3">
    <location>
        <begin position="1"/>
        <end position="20"/>
    </location>
</feature>
<dbReference type="SUPFAM" id="SSF51445">
    <property type="entry name" value="(Trans)glycosidases"/>
    <property type="match status" value="1"/>
</dbReference>
<dbReference type="SUPFAM" id="SSF81296">
    <property type="entry name" value="E set domains"/>
    <property type="match status" value="1"/>
</dbReference>
<dbReference type="InterPro" id="IPR014756">
    <property type="entry name" value="Ig_E-set"/>
</dbReference>